<evidence type="ECO:0000256" key="2">
    <source>
        <dbReference type="ARBA" id="ARBA00008598"/>
    </source>
</evidence>
<keyword evidence="5 10" id="KW-0680">Restriction system</keyword>
<evidence type="ECO:0000256" key="6">
    <source>
        <dbReference type="ARBA" id="ARBA00022759"/>
    </source>
</evidence>
<dbReference type="GO" id="GO:0009307">
    <property type="term" value="P:DNA restriction-modification system"/>
    <property type="evidence" value="ECO:0007669"/>
    <property type="project" value="UniProtKB-KW"/>
</dbReference>
<dbReference type="PANTHER" id="PTHR30195">
    <property type="entry name" value="TYPE I SITE-SPECIFIC DEOXYRIBONUCLEASE PROTEIN SUBUNIT M AND R"/>
    <property type="match status" value="1"/>
</dbReference>
<dbReference type="Pfam" id="PF22679">
    <property type="entry name" value="T1R_D3-like"/>
    <property type="match status" value="1"/>
</dbReference>
<evidence type="ECO:0000256" key="5">
    <source>
        <dbReference type="ARBA" id="ARBA00022747"/>
    </source>
</evidence>
<dbReference type="PANTHER" id="PTHR30195:SF15">
    <property type="entry name" value="TYPE I RESTRICTION ENZYME HINDI ENDONUCLEASE SUBUNIT"/>
    <property type="match status" value="1"/>
</dbReference>
<evidence type="ECO:0000313" key="13">
    <source>
        <dbReference type="Proteomes" id="UP000284990"/>
    </source>
</evidence>
<dbReference type="CDD" id="cd22332">
    <property type="entry name" value="HsdR_N"/>
    <property type="match status" value="1"/>
</dbReference>
<evidence type="ECO:0000256" key="3">
    <source>
        <dbReference type="ARBA" id="ARBA00022722"/>
    </source>
</evidence>
<dbReference type="InterPro" id="IPR051268">
    <property type="entry name" value="Type-I_R_enzyme_R_subunit"/>
</dbReference>
<name>A0AA92V397_9BACT</name>
<dbReference type="InterPro" id="IPR007409">
    <property type="entry name" value="Restrct_endonuc_type1_HsdR_N"/>
</dbReference>
<reference evidence="12 13" key="1">
    <citation type="submission" date="2018-08" db="EMBL/GenBank/DDBJ databases">
        <title>A genome reference for cultivated species of the human gut microbiota.</title>
        <authorList>
            <person name="Zou Y."/>
            <person name="Xue W."/>
            <person name="Luo G."/>
        </authorList>
    </citation>
    <scope>NUCLEOTIDE SEQUENCE [LARGE SCALE GENOMIC DNA]</scope>
    <source>
        <strain evidence="12 13">AM42-23AC</strain>
    </source>
</reference>
<dbReference type="InterPro" id="IPR040980">
    <property type="entry name" value="SWI2_SNF2"/>
</dbReference>
<dbReference type="Pfam" id="PF04313">
    <property type="entry name" value="HSDR_N"/>
    <property type="match status" value="1"/>
</dbReference>
<keyword evidence="3" id="KW-0540">Nuclease</keyword>
<dbReference type="SMART" id="SM00487">
    <property type="entry name" value="DEXDc"/>
    <property type="match status" value="1"/>
</dbReference>
<dbReference type="GO" id="GO:0003677">
    <property type="term" value="F:DNA binding"/>
    <property type="evidence" value="ECO:0007669"/>
    <property type="project" value="UniProtKB-KW"/>
</dbReference>
<sequence>MKSFISEDDIEQAICNRLSLPEYGWKRIECDARVEAQDDVSTTGRANPSECILPDVFLAALKRLNPQVEEGVLQGILRNFRKDYTATDMVETNYKLYNQLRNGIKKPVRKNGKEDFDIVRLIDFDHPERNDFHCVNQMWIKGHYRYRRPDVLLFVNGLPVVFIELKNSTVKVEESYNKNLTSYRKDIPNIFSFNQICVLSNGLQTKIGAWNSRYEFFFEWLRVDNEKEKLDREQIAEHGLSIQNLIDGLFRKDRLLDYIENFIFFDNKRIKIIAKNHQYLGVNNLMKNVERRESLNGKLGVFWHTQGSGKSYSMVMFVRKVKRKLHGNFTFLVITDREDLDAQIHKTFVRSEVIGDKEECQPKNSTQLRDFLRSNKPMVFTLIHKFQYDKTKKYPLLSDRNDIFVLVDEAHRTQYKQLAENMHTGLPNANYIAFTGTPLLGSKRLTNQWFGDYVSEYNFAQAIEDGSTVPLFYSRRVPEVGLTNDWLDTDIDQICEDENLNDREKELLENSSSRIMEVIKREERLDRIARDIAHHFPRRGFLGKGMVVSVDKYTAVRMYDKVKHYLPEEKKKLVEERNHAKTEEERAEKCRQLEFLSNMDMAVVISKEDGEEEKFAVQGLDIVPHRKKMEAISPDGKDIEDRFKDKDDPLSLVFVCAMWLTGFDVPSLSTLYLDKSMKGHTLMQAIARANRVFPGKSCGIIVDYVNVFKYMQQALSDYASTGDDMDYPAKDIGLLIANIDRTIVECDGFLLSLGVKIDGIIAEGNTLDQLEMFRKAYNRILEKDEWKDRFKVLTNLLMNLYDAAKPEIFERAWYNEKFAPLAYLNGLFCNQIDDEKLRRAKQRMAETLDQSVSSVMVGMPGSLADGSMAADELHPRPGYMIHQGKVIDLSKIDVEALRKELNATPYKALEVEDLRSFIEQTLVQMINRNCTRVKFSERYKNIIDKYNAGGSENEDYYEKLLQLVEELKKEQSRSTDIGLKEEELEIYDMLTSGRKLTKAEEQKVILASKNLYKKLLEEKDKVMVVDWYKDEQPRHQVLALIQTSLNEDLPMSYDRMSFNDKTHLLFEHFVDMAVQGYGWVA</sequence>
<dbReference type="InterPro" id="IPR014001">
    <property type="entry name" value="Helicase_ATP-bd"/>
</dbReference>
<evidence type="ECO:0000256" key="9">
    <source>
        <dbReference type="ARBA" id="ARBA00023125"/>
    </source>
</evidence>
<evidence type="ECO:0000256" key="10">
    <source>
        <dbReference type="RuleBase" id="RU364115"/>
    </source>
</evidence>
<dbReference type="SUPFAM" id="SSF52540">
    <property type="entry name" value="P-loop containing nucleoside triphosphate hydrolases"/>
    <property type="match status" value="1"/>
</dbReference>
<dbReference type="InterPro" id="IPR004473">
    <property type="entry name" value="Restrct_endonuc_typeI_HsdR"/>
</dbReference>
<dbReference type="Proteomes" id="UP000284990">
    <property type="component" value="Unassembled WGS sequence"/>
</dbReference>
<dbReference type="PROSITE" id="PS51192">
    <property type="entry name" value="HELICASE_ATP_BIND_1"/>
    <property type="match status" value="1"/>
</dbReference>
<comment type="catalytic activity">
    <reaction evidence="1 10">
        <text>Endonucleolytic cleavage of DNA to give random double-stranded fragments with terminal 5'-phosphates, ATP is simultaneously hydrolyzed.</text>
        <dbReference type="EC" id="3.1.21.3"/>
    </reaction>
</comment>
<evidence type="ECO:0000256" key="4">
    <source>
        <dbReference type="ARBA" id="ARBA00022741"/>
    </source>
</evidence>
<dbReference type="InterPro" id="IPR055180">
    <property type="entry name" value="HsdR_RecA-like_helicase_dom_2"/>
</dbReference>
<keyword evidence="8 10" id="KW-0067">ATP-binding</keyword>
<dbReference type="AlphaFoldDB" id="A0AA92V397"/>
<dbReference type="RefSeq" id="WP_118190355.1">
    <property type="nucleotide sequence ID" value="NZ_QSFW01000010.1"/>
</dbReference>
<proteinExistence type="inferred from homology"/>
<keyword evidence="7 10" id="KW-0378">Hydrolase</keyword>
<dbReference type="NCBIfam" id="TIGR00348">
    <property type="entry name" value="hsdR"/>
    <property type="match status" value="1"/>
</dbReference>
<dbReference type="GO" id="GO:0009035">
    <property type="term" value="F:type I site-specific deoxyribonuclease activity"/>
    <property type="evidence" value="ECO:0007669"/>
    <property type="project" value="UniProtKB-EC"/>
</dbReference>
<protein>
    <recommendedName>
        <fullName evidence="10">Type I restriction enzyme endonuclease subunit</fullName>
        <shortName evidence="10">R protein</shortName>
        <ecNumber evidence="10">3.1.21.3</ecNumber>
    </recommendedName>
</protein>
<comment type="similarity">
    <text evidence="2 10">Belongs to the HsdR family.</text>
</comment>
<accession>A0AA92V397</accession>
<dbReference type="Gene3D" id="3.90.1570.50">
    <property type="match status" value="1"/>
</dbReference>
<keyword evidence="6 12" id="KW-0255">Endonuclease</keyword>
<dbReference type="Gene3D" id="3.40.50.300">
    <property type="entry name" value="P-loop containing nucleotide triphosphate hydrolases"/>
    <property type="match status" value="2"/>
</dbReference>
<dbReference type="Pfam" id="PF11867">
    <property type="entry name" value="T1RH-like_C"/>
    <property type="match status" value="1"/>
</dbReference>
<keyword evidence="9 10" id="KW-0238">DNA-binding</keyword>
<dbReference type="CDD" id="cd18800">
    <property type="entry name" value="SF2_C_EcoR124I-like"/>
    <property type="match status" value="1"/>
</dbReference>
<evidence type="ECO:0000256" key="7">
    <source>
        <dbReference type="ARBA" id="ARBA00022801"/>
    </source>
</evidence>
<evidence type="ECO:0000313" key="12">
    <source>
        <dbReference type="EMBL" id="RHA87459.1"/>
    </source>
</evidence>
<dbReference type="EC" id="3.1.21.3" evidence="10"/>
<dbReference type="EMBL" id="QSFW01000010">
    <property type="protein sequence ID" value="RHA87459.1"/>
    <property type="molecule type" value="Genomic_DNA"/>
</dbReference>
<dbReference type="GO" id="GO:0005524">
    <property type="term" value="F:ATP binding"/>
    <property type="evidence" value="ECO:0007669"/>
    <property type="project" value="UniProtKB-KW"/>
</dbReference>
<comment type="caution">
    <text evidence="12">The sequence shown here is derived from an EMBL/GenBank/DDBJ whole genome shotgun (WGS) entry which is preliminary data.</text>
</comment>
<evidence type="ECO:0000256" key="1">
    <source>
        <dbReference type="ARBA" id="ARBA00000851"/>
    </source>
</evidence>
<comment type="subunit">
    <text evidence="10">The type I restriction/modification system is composed of three polypeptides R, M and S.</text>
</comment>
<dbReference type="InterPro" id="IPR021810">
    <property type="entry name" value="T1RH-like_C"/>
</dbReference>
<organism evidence="12 13">
    <name type="scientific">Segatella copri</name>
    <dbReference type="NCBI Taxonomy" id="165179"/>
    <lineage>
        <taxon>Bacteria</taxon>
        <taxon>Pseudomonadati</taxon>
        <taxon>Bacteroidota</taxon>
        <taxon>Bacteroidia</taxon>
        <taxon>Bacteroidales</taxon>
        <taxon>Prevotellaceae</taxon>
        <taxon>Segatella</taxon>
    </lineage>
</organism>
<feature type="domain" description="Helicase ATP-binding" evidence="11">
    <location>
        <begin position="291"/>
        <end position="456"/>
    </location>
</feature>
<keyword evidence="4 10" id="KW-0547">Nucleotide-binding</keyword>
<dbReference type="InterPro" id="IPR027417">
    <property type="entry name" value="P-loop_NTPase"/>
</dbReference>
<gene>
    <name evidence="12" type="ORF">DW916_05560</name>
</gene>
<dbReference type="Pfam" id="PF18766">
    <property type="entry name" value="SWI2_SNF2"/>
    <property type="match status" value="1"/>
</dbReference>
<evidence type="ECO:0000256" key="8">
    <source>
        <dbReference type="ARBA" id="ARBA00022840"/>
    </source>
</evidence>
<comment type="function">
    <text evidence="10">Subunit R is required for both nuclease and ATPase activities, but not for modification.</text>
</comment>
<evidence type="ECO:0000259" key="11">
    <source>
        <dbReference type="PROSITE" id="PS51192"/>
    </source>
</evidence>